<proteinExistence type="predicted"/>
<reference evidence="1" key="1">
    <citation type="journal article" date="2021" name="Proc. Natl. Acad. Sci. U.S.A.">
        <title>A Catalog of Tens of Thousands of Viruses from Human Metagenomes Reveals Hidden Associations with Chronic Diseases.</title>
        <authorList>
            <person name="Tisza M.J."/>
            <person name="Buck C.B."/>
        </authorList>
    </citation>
    <scope>NUCLEOTIDE SEQUENCE</scope>
    <source>
        <strain evidence="1">Ctu2j3</strain>
    </source>
</reference>
<sequence>MTVENGEPTIIRLAQIKQWLIPADSESYKVLADVGIPLTIFHEDFLPTIKLVTDQHNIRGIGVNFKDEILDPFLSKVGTTWQKKAESATATIKSKDMVFEVSMKDPQFSKARASIDRMRDVLYDFFCRWGYRAVFDYSEVRNKAVLRVDYVHDPARQPIVGLNEKPESDSEKVQIALGGLRLTFKFDKFDQRSRKLPTKPGRDQQVEHEHGYVHTVIEIKKGGEYVPTYSTRCRYADVSNVLPVVTQLMTVLQFNPSNLEVEA</sequence>
<name>A0A8S5UHU5_9CAUD</name>
<evidence type="ECO:0000313" key="1">
    <source>
        <dbReference type="EMBL" id="DAF94061.1"/>
    </source>
</evidence>
<accession>A0A8S5UHU5</accession>
<organism evidence="1">
    <name type="scientific">Myoviridae sp. ctu2j3</name>
    <dbReference type="NCBI Taxonomy" id="2825197"/>
    <lineage>
        <taxon>Viruses</taxon>
        <taxon>Duplodnaviria</taxon>
        <taxon>Heunggongvirae</taxon>
        <taxon>Uroviricota</taxon>
        <taxon>Caudoviricetes</taxon>
    </lineage>
</organism>
<dbReference type="EMBL" id="BK016090">
    <property type="protein sequence ID" value="DAF94145.1"/>
    <property type="molecule type" value="Genomic_DNA"/>
</dbReference>
<protein>
    <submittedName>
        <fullName evidence="1">Uncharacterized protein</fullName>
    </submittedName>
</protein>
<dbReference type="EMBL" id="BK016090">
    <property type="protein sequence ID" value="DAF94061.1"/>
    <property type="molecule type" value="Genomic_DNA"/>
</dbReference>